<keyword evidence="6" id="KW-1185">Reference proteome</keyword>
<protein>
    <recommendedName>
        <fullName evidence="4">HTH araC/xylS-type domain-containing protein</fullName>
    </recommendedName>
</protein>
<dbReference type="Pfam" id="PF02311">
    <property type="entry name" value="AraC_binding"/>
    <property type="match status" value="1"/>
</dbReference>
<dbReference type="Gene3D" id="1.10.10.60">
    <property type="entry name" value="Homeodomain-like"/>
    <property type="match status" value="2"/>
</dbReference>
<name>A0A1C0ZTS0_9BACL</name>
<dbReference type="InterPro" id="IPR018062">
    <property type="entry name" value="HTH_AraC-typ_CS"/>
</dbReference>
<dbReference type="OrthoDB" id="192171at2"/>
<dbReference type="InterPro" id="IPR003313">
    <property type="entry name" value="AraC-bd"/>
</dbReference>
<dbReference type="InterPro" id="IPR009057">
    <property type="entry name" value="Homeodomain-like_sf"/>
</dbReference>
<sequence>MDILELSMPPLPEFITVGRSTWQAGMQHFNRTFHVYDLIFCTSGALYMTEEDQAYEITGGQMLVLEPGKKHWGHQPTEMDTHLYWVHFKHDKPVRTVQEDVIAWSRPLRKGTDQDTQPIRQLMYIPKYAQLDMDLLTPILDEMVNLYQMLHLEDALKLHTLLGQLLSRLQKSIQSRKKSSTMLMTDAIAEYLQQHRYEPFRANMLEEQFHFNQDYLIRCFKKHRGMTPLQYVQSLRVAEAKHLLANTTLPVDTIAEKVGVSDYNYFIRMFRTSTGLTPGKYRKKMQGYV</sequence>
<evidence type="ECO:0000256" key="3">
    <source>
        <dbReference type="ARBA" id="ARBA00023163"/>
    </source>
</evidence>
<dbReference type="PROSITE" id="PS01124">
    <property type="entry name" value="HTH_ARAC_FAMILY_2"/>
    <property type="match status" value="1"/>
</dbReference>
<evidence type="ECO:0000313" key="6">
    <source>
        <dbReference type="Proteomes" id="UP000093309"/>
    </source>
</evidence>
<dbReference type="SUPFAM" id="SSF51215">
    <property type="entry name" value="Regulatory protein AraC"/>
    <property type="match status" value="1"/>
</dbReference>
<proteinExistence type="predicted"/>
<dbReference type="Proteomes" id="UP000093309">
    <property type="component" value="Unassembled WGS sequence"/>
</dbReference>
<dbReference type="PANTHER" id="PTHR43280:SF28">
    <property type="entry name" value="HTH-TYPE TRANSCRIPTIONAL ACTIVATOR RHAS"/>
    <property type="match status" value="1"/>
</dbReference>
<dbReference type="PANTHER" id="PTHR43280">
    <property type="entry name" value="ARAC-FAMILY TRANSCRIPTIONAL REGULATOR"/>
    <property type="match status" value="1"/>
</dbReference>
<keyword evidence="3" id="KW-0804">Transcription</keyword>
<evidence type="ECO:0000256" key="2">
    <source>
        <dbReference type="ARBA" id="ARBA00023125"/>
    </source>
</evidence>
<dbReference type="STRING" id="512399.A8709_07390"/>
<dbReference type="Pfam" id="PF12833">
    <property type="entry name" value="HTH_18"/>
    <property type="match status" value="1"/>
</dbReference>
<dbReference type="EMBL" id="LYPC01000028">
    <property type="protein sequence ID" value="OCT11484.1"/>
    <property type="molecule type" value="Genomic_DNA"/>
</dbReference>
<dbReference type="Gene3D" id="2.60.120.10">
    <property type="entry name" value="Jelly Rolls"/>
    <property type="match status" value="1"/>
</dbReference>
<comment type="caution">
    <text evidence="5">The sequence shown here is derived from an EMBL/GenBank/DDBJ whole genome shotgun (WGS) entry which is preliminary data.</text>
</comment>
<evidence type="ECO:0000256" key="1">
    <source>
        <dbReference type="ARBA" id="ARBA00023015"/>
    </source>
</evidence>
<dbReference type="GO" id="GO:0003700">
    <property type="term" value="F:DNA-binding transcription factor activity"/>
    <property type="evidence" value="ECO:0007669"/>
    <property type="project" value="InterPro"/>
</dbReference>
<dbReference type="SUPFAM" id="SSF46689">
    <property type="entry name" value="Homeodomain-like"/>
    <property type="match status" value="2"/>
</dbReference>
<dbReference type="InterPro" id="IPR037923">
    <property type="entry name" value="HTH-like"/>
</dbReference>
<feature type="domain" description="HTH araC/xylS-type" evidence="4">
    <location>
        <begin position="186"/>
        <end position="284"/>
    </location>
</feature>
<dbReference type="InterPro" id="IPR018060">
    <property type="entry name" value="HTH_AraC"/>
</dbReference>
<keyword evidence="2" id="KW-0238">DNA-binding</keyword>
<dbReference type="SMART" id="SM00342">
    <property type="entry name" value="HTH_ARAC"/>
    <property type="match status" value="1"/>
</dbReference>
<organism evidence="5 6">
    <name type="scientific">Paenibacillus pectinilyticus</name>
    <dbReference type="NCBI Taxonomy" id="512399"/>
    <lineage>
        <taxon>Bacteria</taxon>
        <taxon>Bacillati</taxon>
        <taxon>Bacillota</taxon>
        <taxon>Bacilli</taxon>
        <taxon>Bacillales</taxon>
        <taxon>Paenibacillaceae</taxon>
        <taxon>Paenibacillus</taxon>
    </lineage>
</organism>
<accession>A0A1C0ZTS0</accession>
<keyword evidence="1" id="KW-0805">Transcription regulation</keyword>
<dbReference type="InterPro" id="IPR014710">
    <property type="entry name" value="RmlC-like_jellyroll"/>
</dbReference>
<gene>
    <name evidence="5" type="ORF">A8709_07390</name>
</gene>
<dbReference type="AlphaFoldDB" id="A0A1C0ZTS0"/>
<dbReference type="RefSeq" id="WP_065858566.1">
    <property type="nucleotide sequence ID" value="NZ_LYPC01000028.1"/>
</dbReference>
<reference evidence="6" key="1">
    <citation type="submission" date="2016-05" db="EMBL/GenBank/DDBJ databases">
        <title>Paenibacillus oryzae. sp. nov., isolated from the rice root.</title>
        <authorList>
            <person name="Zhang J."/>
            <person name="Zhang X."/>
        </authorList>
    </citation>
    <scope>NUCLEOTIDE SEQUENCE [LARGE SCALE GENOMIC DNA]</scope>
    <source>
        <strain evidence="6">KCTC13222</strain>
    </source>
</reference>
<dbReference type="PROSITE" id="PS00041">
    <property type="entry name" value="HTH_ARAC_FAMILY_1"/>
    <property type="match status" value="1"/>
</dbReference>
<evidence type="ECO:0000259" key="4">
    <source>
        <dbReference type="PROSITE" id="PS01124"/>
    </source>
</evidence>
<evidence type="ECO:0000313" key="5">
    <source>
        <dbReference type="EMBL" id="OCT11484.1"/>
    </source>
</evidence>
<dbReference type="GO" id="GO:0043565">
    <property type="term" value="F:sequence-specific DNA binding"/>
    <property type="evidence" value="ECO:0007669"/>
    <property type="project" value="InterPro"/>
</dbReference>